<name>A0AAV7Q4R0_PLEWA</name>
<dbReference type="Proteomes" id="UP001066276">
    <property type="component" value="Chromosome 6"/>
</dbReference>
<sequence length="129" mass="14168">MTEGPADEVCLKGLADAIKLLYDIDAREWTADDVISLLDELSECYNPPKHFRSTTAFGSGAAFAPTRQNTTAGVKCLCIAHTEEETHQHTDAGGADYIEEHDDVDQVSVHYAGAVPEYIYYIMEDDPSP</sequence>
<evidence type="ECO:0000313" key="2">
    <source>
        <dbReference type="Proteomes" id="UP001066276"/>
    </source>
</evidence>
<organism evidence="1 2">
    <name type="scientific">Pleurodeles waltl</name>
    <name type="common">Iberian ribbed newt</name>
    <dbReference type="NCBI Taxonomy" id="8319"/>
    <lineage>
        <taxon>Eukaryota</taxon>
        <taxon>Metazoa</taxon>
        <taxon>Chordata</taxon>
        <taxon>Craniata</taxon>
        <taxon>Vertebrata</taxon>
        <taxon>Euteleostomi</taxon>
        <taxon>Amphibia</taxon>
        <taxon>Batrachia</taxon>
        <taxon>Caudata</taxon>
        <taxon>Salamandroidea</taxon>
        <taxon>Salamandridae</taxon>
        <taxon>Pleurodelinae</taxon>
        <taxon>Pleurodeles</taxon>
    </lineage>
</organism>
<protein>
    <submittedName>
        <fullName evidence="1">Uncharacterized protein</fullName>
    </submittedName>
</protein>
<gene>
    <name evidence="1" type="ORF">NDU88_001801</name>
</gene>
<accession>A0AAV7Q4R0</accession>
<comment type="caution">
    <text evidence="1">The sequence shown here is derived from an EMBL/GenBank/DDBJ whole genome shotgun (WGS) entry which is preliminary data.</text>
</comment>
<proteinExistence type="predicted"/>
<dbReference type="EMBL" id="JANPWB010000010">
    <property type="protein sequence ID" value="KAJ1135361.1"/>
    <property type="molecule type" value="Genomic_DNA"/>
</dbReference>
<evidence type="ECO:0000313" key="1">
    <source>
        <dbReference type="EMBL" id="KAJ1135361.1"/>
    </source>
</evidence>
<reference evidence="1" key="1">
    <citation type="journal article" date="2022" name="bioRxiv">
        <title>Sequencing and chromosome-scale assembly of the giantPleurodeles waltlgenome.</title>
        <authorList>
            <person name="Brown T."/>
            <person name="Elewa A."/>
            <person name="Iarovenko S."/>
            <person name="Subramanian E."/>
            <person name="Araus A.J."/>
            <person name="Petzold A."/>
            <person name="Susuki M."/>
            <person name="Suzuki K.-i.T."/>
            <person name="Hayashi T."/>
            <person name="Toyoda A."/>
            <person name="Oliveira C."/>
            <person name="Osipova E."/>
            <person name="Leigh N.D."/>
            <person name="Simon A."/>
            <person name="Yun M.H."/>
        </authorList>
    </citation>
    <scope>NUCLEOTIDE SEQUENCE</scope>
    <source>
        <strain evidence="1">20211129_DDA</strain>
        <tissue evidence="1">Liver</tissue>
    </source>
</reference>
<keyword evidence="2" id="KW-1185">Reference proteome</keyword>
<dbReference type="AlphaFoldDB" id="A0AAV7Q4R0"/>